<keyword evidence="8 11" id="KW-1133">Transmembrane helix</keyword>
<keyword evidence="3 10" id="KW-0813">Transport</keyword>
<dbReference type="GO" id="GO:0005886">
    <property type="term" value="C:plasma membrane"/>
    <property type="evidence" value="ECO:0007669"/>
    <property type="project" value="UniProtKB-SubCell"/>
</dbReference>
<organism evidence="12 13">
    <name type="scientific">Sinimarinibacterium flocculans</name>
    <dbReference type="NCBI Taxonomy" id="985250"/>
    <lineage>
        <taxon>Bacteria</taxon>
        <taxon>Pseudomonadati</taxon>
        <taxon>Pseudomonadota</taxon>
        <taxon>Gammaproteobacteria</taxon>
        <taxon>Nevskiales</taxon>
        <taxon>Nevskiaceae</taxon>
        <taxon>Sinimarinibacterium</taxon>
    </lineage>
</organism>
<evidence type="ECO:0000256" key="10">
    <source>
        <dbReference type="PIRNR" id="PIRNR006291"/>
    </source>
</evidence>
<evidence type="ECO:0000256" key="4">
    <source>
        <dbReference type="ARBA" id="ARBA00022475"/>
    </source>
</evidence>
<dbReference type="GO" id="GO:0015627">
    <property type="term" value="C:type II protein secretion system complex"/>
    <property type="evidence" value="ECO:0007669"/>
    <property type="project" value="InterPro"/>
</dbReference>
<keyword evidence="6 11" id="KW-0812">Transmembrane</keyword>
<dbReference type="Pfam" id="PF04612">
    <property type="entry name" value="T2SSM"/>
    <property type="match status" value="1"/>
</dbReference>
<evidence type="ECO:0000313" key="13">
    <source>
        <dbReference type="Proteomes" id="UP000248330"/>
    </source>
</evidence>
<gene>
    <name evidence="12" type="ORF">C8D93_101665</name>
</gene>
<dbReference type="InterPro" id="IPR007690">
    <property type="entry name" value="T2SS_GspM"/>
</dbReference>
<dbReference type="Gene3D" id="3.30.1360.100">
    <property type="entry name" value="General secretion pathway protein M, EpsM"/>
    <property type="match status" value="1"/>
</dbReference>
<evidence type="ECO:0000256" key="5">
    <source>
        <dbReference type="ARBA" id="ARBA00022519"/>
    </source>
</evidence>
<keyword evidence="13" id="KW-1185">Reference proteome</keyword>
<comment type="caution">
    <text evidence="12">The sequence shown here is derived from an EMBL/GenBank/DDBJ whole genome shotgun (WGS) entry which is preliminary data.</text>
</comment>
<dbReference type="EMBL" id="QICN01000001">
    <property type="protein sequence ID" value="PXV71610.1"/>
    <property type="molecule type" value="Genomic_DNA"/>
</dbReference>
<evidence type="ECO:0000256" key="11">
    <source>
        <dbReference type="SAM" id="Phobius"/>
    </source>
</evidence>
<evidence type="ECO:0000256" key="8">
    <source>
        <dbReference type="ARBA" id="ARBA00022989"/>
    </source>
</evidence>
<dbReference type="Proteomes" id="UP000248330">
    <property type="component" value="Unassembled WGS sequence"/>
</dbReference>
<keyword evidence="9 10" id="KW-0472">Membrane</keyword>
<evidence type="ECO:0000256" key="7">
    <source>
        <dbReference type="ARBA" id="ARBA00022927"/>
    </source>
</evidence>
<keyword evidence="5 10" id="KW-0997">Cell inner membrane</keyword>
<keyword evidence="7 10" id="KW-0653">Protein transport</keyword>
<dbReference type="SUPFAM" id="SSF103054">
    <property type="entry name" value="General secretion pathway protein M, EpsM"/>
    <property type="match status" value="1"/>
</dbReference>
<keyword evidence="4 10" id="KW-1003">Cell membrane</keyword>
<comment type="similarity">
    <text evidence="2 10">Belongs to the GSP M family.</text>
</comment>
<dbReference type="GO" id="GO:0015628">
    <property type="term" value="P:protein secretion by the type II secretion system"/>
    <property type="evidence" value="ECO:0007669"/>
    <property type="project" value="InterPro"/>
</dbReference>
<comment type="subcellular location">
    <subcellularLocation>
        <location evidence="1">Cell inner membrane</location>
        <topology evidence="1">Single-pass membrane protein</topology>
    </subcellularLocation>
</comment>
<accession>A0A318EI54</accession>
<dbReference type="OrthoDB" id="6624834at2"/>
<comment type="function">
    <text evidence="10">Inner membrane component of the type II secretion system required for the energy-dependent secretion of extracellular factors such as proteases and toxins from the periplasm.</text>
</comment>
<dbReference type="AlphaFoldDB" id="A0A318EI54"/>
<evidence type="ECO:0000256" key="9">
    <source>
        <dbReference type="ARBA" id="ARBA00023136"/>
    </source>
</evidence>
<proteinExistence type="inferred from homology"/>
<evidence type="ECO:0000256" key="1">
    <source>
        <dbReference type="ARBA" id="ARBA00004377"/>
    </source>
</evidence>
<evidence type="ECO:0000256" key="2">
    <source>
        <dbReference type="ARBA" id="ARBA00010637"/>
    </source>
</evidence>
<dbReference type="PIRSF" id="PIRSF006291">
    <property type="entry name" value="GspM"/>
    <property type="match status" value="1"/>
</dbReference>
<evidence type="ECO:0000256" key="3">
    <source>
        <dbReference type="ARBA" id="ARBA00022448"/>
    </source>
</evidence>
<reference evidence="12 13" key="1">
    <citation type="submission" date="2018-04" db="EMBL/GenBank/DDBJ databases">
        <title>Genomic Encyclopedia of Type Strains, Phase IV (KMG-IV): sequencing the most valuable type-strain genomes for metagenomic binning, comparative biology and taxonomic classification.</title>
        <authorList>
            <person name="Goeker M."/>
        </authorList>
    </citation>
    <scope>NUCLEOTIDE SEQUENCE [LARGE SCALE GENOMIC DNA]</scope>
    <source>
        <strain evidence="12 13">DSM 104150</strain>
    </source>
</reference>
<name>A0A318EI54_9GAMM</name>
<dbReference type="InterPro" id="IPR023229">
    <property type="entry name" value="T2SS_M_periplasmic_sf"/>
</dbReference>
<evidence type="ECO:0000256" key="6">
    <source>
        <dbReference type="ARBA" id="ARBA00022692"/>
    </source>
</evidence>
<protein>
    <recommendedName>
        <fullName evidence="10">Type II secretion system protein M</fullName>
        <shortName evidence="10">T2SS protein M</shortName>
    </recommendedName>
    <alternativeName>
        <fullName evidence="10">General secretion pathway protein M</fullName>
    </alternativeName>
</protein>
<feature type="transmembrane region" description="Helical" evidence="11">
    <location>
        <begin position="21"/>
        <end position="40"/>
    </location>
</feature>
<dbReference type="RefSeq" id="WP_110263714.1">
    <property type="nucleotide sequence ID" value="NZ_CAKZQT010000007.1"/>
</dbReference>
<sequence length="164" mass="18185">MNQLYEQLQSSLQQLAPRERLIVLGGAALLLLVLVYLLAWEPVVDAHRQRADALERARALATRIEQAAVLVRANGAGSRVDRSTSLLAAVDRTSRSPLLGKPPSRVQPEGDREVKVWIEDVSFDNLLRWLQDLETRYGIGAATAEIERGARPGQVSVRLSLVRE</sequence>
<evidence type="ECO:0000313" key="12">
    <source>
        <dbReference type="EMBL" id="PXV71610.1"/>
    </source>
</evidence>